<dbReference type="InterPro" id="IPR010640">
    <property type="entry name" value="Low_temperature_requirement_A"/>
</dbReference>
<feature type="transmembrane region" description="Helical" evidence="2">
    <location>
        <begin position="386"/>
        <end position="406"/>
    </location>
</feature>
<gene>
    <name evidence="3" type="ORF">H2200_003417</name>
</gene>
<accession>A0AA39CM94</accession>
<name>A0AA39CM94_9EURO</name>
<feature type="transmembrane region" description="Helical" evidence="2">
    <location>
        <begin position="148"/>
        <end position="168"/>
    </location>
</feature>
<feature type="transmembrane region" description="Helical" evidence="2">
    <location>
        <begin position="57"/>
        <end position="75"/>
    </location>
</feature>
<protein>
    <submittedName>
        <fullName evidence="3">Uncharacterized protein</fullName>
    </submittedName>
</protein>
<keyword evidence="2" id="KW-1133">Transmembrane helix</keyword>
<organism evidence="3 4">
    <name type="scientific">Cladophialophora chaetospira</name>
    <dbReference type="NCBI Taxonomy" id="386627"/>
    <lineage>
        <taxon>Eukaryota</taxon>
        <taxon>Fungi</taxon>
        <taxon>Dikarya</taxon>
        <taxon>Ascomycota</taxon>
        <taxon>Pezizomycotina</taxon>
        <taxon>Eurotiomycetes</taxon>
        <taxon>Chaetothyriomycetidae</taxon>
        <taxon>Chaetothyriales</taxon>
        <taxon>Herpotrichiellaceae</taxon>
        <taxon>Cladophialophora</taxon>
    </lineage>
</organism>
<dbReference type="AlphaFoldDB" id="A0AA39CM94"/>
<reference evidence="3" key="1">
    <citation type="submission" date="2022-10" db="EMBL/GenBank/DDBJ databases">
        <title>Culturing micro-colonial fungi from biological soil crusts in the Mojave desert and describing Neophaeococcomyces mojavensis, and introducing the new genera and species Taxawa tesnikishii.</title>
        <authorList>
            <person name="Kurbessoian T."/>
            <person name="Stajich J.E."/>
        </authorList>
    </citation>
    <scope>NUCLEOTIDE SEQUENCE</scope>
    <source>
        <strain evidence="3">TK_41</strain>
    </source>
</reference>
<dbReference type="PANTHER" id="PTHR42101">
    <property type="entry name" value="CHROMOSOME 16, WHOLE GENOME SHOTGUN SEQUENCE"/>
    <property type="match status" value="1"/>
</dbReference>
<feature type="transmembrane region" description="Helical" evidence="2">
    <location>
        <begin position="26"/>
        <end position="45"/>
    </location>
</feature>
<evidence type="ECO:0000313" key="4">
    <source>
        <dbReference type="Proteomes" id="UP001172673"/>
    </source>
</evidence>
<evidence type="ECO:0000256" key="1">
    <source>
        <dbReference type="SAM" id="MobiDB-lite"/>
    </source>
</evidence>
<evidence type="ECO:0000256" key="2">
    <source>
        <dbReference type="SAM" id="Phobius"/>
    </source>
</evidence>
<feature type="transmembrane region" description="Helical" evidence="2">
    <location>
        <begin position="95"/>
        <end position="112"/>
    </location>
</feature>
<feature type="compositionally biased region" description="Basic and acidic residues" evidence="1">
    <location>
        <begin position="445"/>
        <end position="458"/>
    </location>
</feature>
<evidence type="ECO:0000313" key="3">
    <source>
        <dbReference type="EMBL" id="KAJ9613475.1"/>
    </source>
</evidence>
<feature type="compositionally biased region" description="Basic and acidic residues" evidence="1">
    <location>
        <begin position="476"/>
        <end position="503"/>
    </location>
</feature>
<feature type="transmembrane region" description="Helical" evidence="2">
    <location>
        <begin position="354"/>
        <end position="374"/>
    </location>
</feature>
<comment type="caution">
    <text evidence="3">The sequence shown here is derived from an EMBL/GenBank/DDBJ whole genome shotgun (WGS) entry which is preliminary data.</text>
</comment>
<keyword evidence="2" id="KW-0472">Membrane</keyword>
<dbReference type="PANTHER" id="PTHR42101:SF1">
    <property type="entry name" value="LOW TEMPERATURE REQUIREMENT A"/>
    <property type="match status" value="1"/>
</dbReference>
<dbReference type="EMBL" id="JAPDRK010000004">
    <property type="protein sequence ID" value="KAJ9613475.1"/>
    <property type="molecule type" value="Genomic_DNA"/>
</dbReference>
<sequence>MTTSSVAALIFGATYRPDATYPNVSIAIWLATSLTEAVLLLSISWQWKSLSICKTNLVERMGTLTLIVMGEGIIAMTDSISRILRTLPTPSGVTFGLSIAVIATCYSIWILYSDHTNAVDKPKSGKPEKPDINHSPHRQIWAILHFPLHFAILMTLKGCAAFMLWWVAVEALTFGPILDLFNLGFSQLPSNYTALTGSEIHAQLKHALDSITDRYIGNITQTSDIEDNLRKISTLGLLSDDSTLYSAWDLTYNVGNEVYSNICSQIGFENSEGNASDTTSKDADRKDPSNADIITQFFAEFEGFWFVTLFVAAGSTLMILAILRWLYLKGDEDEGKEIRPGTSRFRRVKKELKSSAAVLAQFLIGAALATVAIMNLDQYSNPFNNYIFSAWIVPTVFLTYLFVIIIDNFLYPTYSNVHHPPLPKDNQDEENEMAAKPKLPVASLGRREMRQRPPHDRNSSASALLTPRWSPDDYELGERSRSPSRTRDPSPYRDEENYPRAVEEEGLGA</sequence>
<feature type="transmembrane region" description="Helical" evidence="2">
    <location>
        <begin position="304"/>
        <end position="327"/>
    </location>
</feature>
<dbReference type="Pfam" id="PF06772">
    <property type="entry name" value="LtrA"/>
    <property type="match status" value="1"/>
</dbReference>
<keyword evidence="2" id="KW-0812">Transmembrane</keyword>
<feature type="region of interest" description="Disordered" evidence="1">
    <location>
        <begin position="421"/>
        <end position="509"/>
    </location>
</feature>
<dbReference type="Proteomes" id="UP001172673">
    <property type="component" value="Unassembled WGS sequence"/>
</dbReference>
<proteinExistence type="predicted"/>
<keyword evidence="4" id="KW-1185">Reference proteome</keyword>